<dbReference type="PROSITE" id="PS51031">
    <property type="entry name" value="BESS"/>
    <property type="match status" value="1"/>
</dbReference>
<dbReference type="GO" id="GO:0003677">
    <property type="term" value="F:DNA binding"/>
    <property type="evidence" value="ECO:0007669"/>
    <property type="project" value="InterPro"/>
</dbReference>
<keyword evidence="3" id="KW-1185">Reference proteome</keyword>
<dbReference type="AlphaFoldDB" id="A0A6P8XMG4"/>
<dbReference type="GO" id="GO:0005634">
    <property type="term" value="C:nucleus"/>
    <property type="evidence" value="ECO:0007669"/>
    <property type="project" value="UniProtKB-SubCell"/>
</dbReference>
<evidence type="ECO:0000313" key="3">
    <source>
        <dbReference type="Proteomes" id="UP000515160"/>
    </source>
</evidence>
<feature type="domain" description="BESS" evidence="2">
    <location>
        <begin position="65"/>
        <end position="104"/>
    </location>
</feature>
<dbReference type="InterPro" id="IPR004210">
    <property type="entry name" value="BESS_motif"/>
</dbReference>
<dbReference type="OrthoDB" id="6487365at2759"/>
<protein>
    <submittedName>
        <fullName evidence="4">Protein suppressor of variegation 3-7</fullName>
    </submittedName>
</protein>
<accession>A0A6P8XMG4</accession>
<keyword evidence="1" id="KW-0539">Nucleus</keyword>
<evidence type="ECO:0000259" key="2">
    <source>
        <dbReference type="PROSITE" id="PS51031"/>
    </source>
</evidence>
<comment type="subcellular location">
    <subcellularLocation>
        <location evidence="1">Nucleus</location>
    </subcellularLocation>
</comment>
<proteinExistence type="predicted"/>
<dbReference type="Proteomes" id="UP000515160">
    <property type="component" value="Chromosome 2R"/>
</dbReference>
<evidence type="ECO:0000313" key="4">
    <source>
        <dbReference type="RefSeq" id="XP_034114164.1"/>
    </source>
</evidence>
<dbReference type="GeneID" id="117574435"/>
<organism evidence="3 4">
    <name type="scientific">Drosophila albomicans</name>
    <name type="common">Fruit fly</name>
    <dbReference type="NCBI Taxonomy" id="7291"/>
    <lineage>
        <taxon>Eukaryota</taxon>
        <taxon>Metazoa</taxon>
        <taxon>Ecdysozoa</taxon>
        <taxon>Arthropoda</taxon>
        <taxon>Hexapoda</taxon>
        <taxon>Insecta</taxon>
        <taxon>Pterygota</taxon>
        <taxon>Neoptera</taxon>
        <taxon>Endopterygota</taxon>
        <taxon>Diptera</taxon>
        <taxon>Brachycera</taxon>
        <taxon>Muscomorpha</taxon>
        <taxon>Ephydroidea</taxon>
        <taxon>Drosophilidae</taxon>
        <taxon>Drosophila</taxon>
    </lineage>
</organism>
<evidence type="ECO:0000256" key="1">
    <source>
        <dbReference type="PROSITE-ProRule" id="PRU00371"/>
    </source>
</evidence>
<name>A0A6P8XMG4_DROAB</name>
<sequence length="148" mass="16721">MSLIRHGMKTKSASNREELLSSIKRDRSILNAYFQELATRNSQAALQKEKLTNIGTTKVAAVRHRDSYDLFFESACISIKSLPPKLGAEAKSRISQIITEFEIRAISEQEAQQEKEKEKQQIAKTVRVSNEPLVDPSSGIVYEFQAYS</sequence>
<dbReference type="Pfam" id="PF02944">
    <property type="entry name" value="BESS"/>
    <property type="match status" value="1"/>
</dbReference>
<reference evidence="4" key="1">
    <citation type="submission" date="2025-08" db="UniProtKB">
        <authorList>
            <consortium name="RefSeq"/>
        </authorList>
    </citation>
    <scope>IDENTIFICATION</scope>
    <source>
        <strain evidence="4">15112-1751.03</strain>
        <tissue evidence="4">Whole Adult</tissue>
    </source>
</reference>
<dbReference type="RefSeq" id="XP_034114164.1">
    <property type="nucleotide sequence ID" value="XM_034258273.2"/>
</dbReference>
<gene>
    <name evidence="4" type="primary">LOC117574435</name>
</gene>